<evidence type="ECO:0000259" key="1">
    <source>
        <dbReference type="Pfam" id="PF12728"/>
    </source>
</evidence>
<evidence type="ECO:0000313" key="2">
    <source>
        <dbReference type="EMBL" id="MDJ1482699.1"/>
    </source>
</evidence>
<gene>
    <name evidence="2" type="ORF">QNI16_19520</name>
</gene>
<dbReference type="InterPro" id="IPR009061">
    <property type="entry name" value="DNA-bd_dom_put_sf"/>
</dbReference>
<evidence type="ECO:0000313" key="3">
    <source>
        <dbReference type="Proteomes" id="UP001241110"/>
    </source>
</evidence>
<dbReference type="EMBL" id="JASJOS010000008">
    <property type="protein sequence ID" value="MDJ1482699.1"/>
    <property type="molecule type" value="Genomic_DNA"/>
</dbReference>
<name>A0AAE3U795_9BACT</name>
<protein>
    <submittedName>
        <fullName evidence="2">Helix-turn-helix domain-containing protein</fullName>
    </submittedName>
</protein>
<feature type="domain" description="Helix-turn-helix" evidence="1">
    <location>
        <begin position="42"/>
        <end position="84"/>
    </location>
</feature>
<dbReference type="RefSeq" id="WP_313982015.1">
    <property type="nucleotide sequence ID" value="NZ_JASJOS010000008.1"/>
</dbReference>
<dbReference type="InterPro" id="IPR041657">
    <property type="entry name" value="HTH_17"/>
</dbReference>
<accession>A0AAE3U795</accession>
<dbReference type="NCBIfam" id="TIGR01764">
    <property type="entry name" value="excise"/>
    <property type="match status" value="1"/>
</dbReference>
<comment type="caution">
    <text evidence="2">The sequence shown here is derived from an EMBL/GenBank/DDBJ whole genome shotgun (WGS) entry which is preliminary data.</text>
</comment>
<organism evidence="2 3">
    <name type="scientific">Xanthocytophaga flava</name>
    <dbReference type="NCBI Taxonomy" id="3048013"/>
    <lineage>
        <taxon>Bacteria</taxon>
        <taxon>Pseudomonadati</taxon>
        <taxon>Bacteroidota</taxon>
        <taxon>Cytophagia</taxon>
        <taxon>Cytophagales</taxon>
        <taxon>Rhodocytophagaceae</taxon>
        <taxon>Xanthocytophaga</taxon>
    </lineage>
</organism>
<sequence length="113" mass="12946">MFNPFEDLQLRLIRVEALLLELQSFTITPALPDKQFGGVELAMQITGLAKSTIYNLVSEGRIPHMKRGKKLYFSRADLQAWIEDGKQKTLQELETEIECHLSEEMDPSATQKH</sequence>
<dbReference type="Pfam" id="PF12728">
    <property type="entry name" value="HTH_17"/>
    <property type="match status" value="1"/>
</dbReference>
<dbReference type="Proteomes" id="UP001241110">
    <property type="component" value="Unassembled WGS sequence"/>
</dbReference>
<reference evidence="2" key="1">
    <citation type="submission" date="2023-05" db="EMBL/GenBank/DDBJ databases">
        <authorList>
            <person name="Zhang X."/>
        </authorList>
    </citation>
    <scope>NUCLEOTIDE SEQUENCE</scope>
    <source>
        <strain evidence="2">YF14B1</strain>
    </source>
</reference>
<dbReference type="Gene3D" id="1.10.238.160">
    <property type="match status" value="1"/>
</dbReference>
<proteinExistence type="predicted"/>
<dbReference type="GO" id="GO:0003677">
    <property type="term" value="F:DNA binding"/>
    <property type="evidence" value="ECO:0007669"/>
    <property type="project" value="InterPro"/>
</dbReference>
<dbReference type="AlphaFoldDB" id="A0AAE3U795"/>
<dbReference type="InterPro" id="IPR010093">
    <property type="entry name" value="SinI_DNA-bd"/>
</dbReference>
<dbReference type="SUPFAM" id="SSF46955">
    <property type="entry name" value="Putative DNA-binding domain"/>
    <property type="match status" value="1"/>
</dbReference>